<proteinExistence type="predicted"/>
<dbReference type="PANTHER" id="PTHR42659:SF2">
    <property type="entry name" value="XANTHINE DEHYDROGENASE SUBUNIT C-RELATED"/>
    <property type="match status" value="1"/>
</dbReference>
<evidence type="ECO:0000313" key="5">
    <source>
        <dbReference type="EMBL" id="ANE47652.1"/>
    </source>
</evidence>
<dbReference type="InterPro" id="IPR036683">
    <property type="entry name" value="CO_DH_flav_C_dom_sf"/>
</dbReference>
<keyword evidence="1" id="KW-0285">Flavoprotein</keyword>
<dbReference type="Gene3D" id="3.30.390.50">
    <property type="entry name" value="CO dehydrogenase flavoprotein, C-terminal domain"/>
    <property type="match status" value="1"/>
</dbReference>
<keyword evidence="3" id="KW-0560">Oxidoreductase</keyword>
<dbReference type="RefSeq" id="WP_068608563.1">
    <property type="nucleotide sequence ID" value="NZ_CP011388.1"/>
</dbReference>
<dbReference type="GO" id="GO:0071949">
    <property type="term" value="F:FAD binding"/>
    <property type="evidence" value="ECO:0007669"/>
    <property type="project" value="InterPro"/>
</dbReference>
<dbReference type="PANTHER" id="PTHR42659">
    <property type="entry name" value="XANTHINE DEHYDROGENASE SUBUNIT C-RELATED"/>
    <property type="match status" value="1"/>
</dbReference>
<dbReference type="InterPro" id="IPR002346">
    <property type="entry name" value="Mopterin_DH_FAD-bd"/>
</dbReference>
<dbReference type="STRING" id="1178515.SY83_16720"/>
<dbReference type="InterPro" id="IPR005107">
    <property type="entry name" value="CO_DH_flav_C"/>
</dbReference>
<dbReference type="AlphaFoldDB" id="A0A172TKZ6"/>
<name>A0A172TKZ6_9BACL</name>
<dbReference type="KEGG" id="pswu:SY83_16720"/>
<dbReference type="Gene3D" id="3.30.465.10">
    <property type="match status" value="1"/>
</dbReference>
<organism evidence="5 6">
    <name type="scientific">Paenibacillus swuensis</name>
    <dbReference type="NCBI Taxonomy" id="1178515"/>
    <lineage>
        <taxon>Bacteria</taxon>
        <taxon>Bacillati</taxon>
        <taxon>Bacillota</taxon>
        <taxon>Bacilli</taxon>
        <taxon>Bacillales</taxon>
        <taxon>Paenibacillaceae</taxon>
        <taxon>Paenibacillus</taxon>
    </lineage>
</organism>
<dbReference type="InterPro" id="IPR016166">
    <property type="entry name" value="FAD-bd_PCMH"/>
</dbReference>
<accession>A0A172TKZ6</accession>
<keyword evidence="6" id="KW-1185">Reference proteome</keyword>
<dbReference type="InterPro" id="IPR016169">
    <property type="entry name" value="FAD-bd_PCMH_sub2"/>
</dbReference>
<dbReference type="Pfam" id="PF00941">
    <property type="entry name" value="FAD_binding_5"/>
    <property type="match status" value="1"/>
</dbReference>
<reference evidence="5 6" key="1">
    <citation type="submission" date="2015-01" db="EMBL/GenBank/DDBJ databases">
        <title>Paenibacillus swuensis/DY6/whole genome sequencing.</title>
        <authorList>
            <person name="Kim M.K."/>
            <person name="Srinivasan S."/>
            <person name="Lee J.-J."/>
        </authorList>
    </citation>
    <scope>NUCLEOTIDE SEQUENCE [LARGE SCALE GENOMIC DNA]</scope>
    <source>
        <strain evidence="5 6">DY6</strain>
    </source>
</reference>
<dbReference type="GO" id="GO:0016491">
    <property type="term" value="F:oxidoreductase activity"/>
    <property type="evidence" value="ECO:0007669"/>
    <property type="project" value="UniProtKB-KW"/>
</dbReference>
<dbReference type="SUPFAM" id="SSF55447">
    <property type="entry name" value="CO dehydrogenase flavoprotein C-terminal domain-like"/>
    <property type="match status" value="1"/>
</dbReference>
<dbReference type="SMART" id="SM01092">
    <property type="entry name" value="CO_deh_flav_C"/>
    <property type="match status" value="1"/>
</dbReference>
<gene>
    <name evidence="5" type="ORF">SY83_16720</name>
</gene>
<sequence>MSSEAHSRFTNQHVPNVWHPRSAMEAFQWKQHWGNEAEYIAGGTLLRTQWESGVKGEPRHLINLGSVQELHHITDGPDGITIGAQTTLEKCRNDVSIRENLPLLTEALRQIAAPSIRNLGTIGGNVMYGYGDSLPSLLLYDAELLWLTDKGEMLQSIQEWLLRLHSDQDPSSLLMQIRIPWINSTSFNMNESCFGAFYKIGRREAFTPSVVTAALLGQVDDNQELRGIRIAAGGGLTLPVRLAETEKVLTGKKLNQELLKEAYTYVQEEYKPVADVFASEAYRRTTAANLVTSELWKAAQGRRNP</sequence>
<evidence type="ECO:0000259" key="4">
    <source>
        <dbReference type="PROSITE" id="PS51387"/>
    </source>
</evidence>
<evidence type="ECO:0000256" key="3">
    <source>
        <dbReference type="ARBA" id="ARBA00023002"/>
    </source>
</evidence>
<dbReference type="SUPFAM" id="SSF56176">
    <property type="entry name" value="FAD-binding/transporter-associated domain-like"/>
    <property type="match status" value="1"/>
</dbReference>
<feature type="domain" description="FAD-binding PCMH-type" evidence="4">
    <location>
        <begin position="10"/>
        <end position="184"/>
    </location>
</feature>
<evidence type="ECO:0000313" key="6">
    <source>
        <dbReference type="Proteomes" id="UP000076927"/>
    </source>
</evidence>
<protein>
    <recommendedName>
        <fullName evidence="4">FAD-binding PCMH-type domain-containing protein</fullName>
    </recommendedName>
</protein>
<evidence type="ECO:0000256" key="2">
    <source>
        <dbReference type="ARBA" id="ARBA00022827"/>
    </source>
</evidence>
<dbReference type="InterPro" id="IPR051312">
    <property type="entry name" value="Diverse_Substr_Oxidored"/>
</dbReference>
<dbReference type="InterPro" id="IPR036318">
    <property type="entry name" value="FAD-bd_PCMH-like_sf"/>
</dbReference>
<dbReference type="Pfam" id="PF03450">
    <property type="entry name" value="CO_deh_flav_C"/>
    <property type="match status" value="1"/>
</dbReference>
<dbReference type="Proteomes" id="UP000076927">
    <property type="component" value="Chromosome"/>
</dbReference>
<keyword evidence="2" id="KW-0274">FAD</keyword>
<dbReference type="PROSITE" id="PS51387">
    <property type="entry name" value="FAD_PCMH"/>
    <property type="match status" value="1"/>
</dbReference>
<evidence type="ECO:0000256" key="1">
    <source>
        <dbReference type="ARBA" id="ARBA00022630"/>
    </source>
</evidence>
<dbReference type="PATRIC" id="fig|1178515.4.peg.3361"/>
<dbReference type="EMBL" id="CP011388">
    <property type="protein sequence ID" value="ANE47652.1"/>
    <property type="molecule type" value="Genomic_DNA"/>
</dbReference>
<dbReference type="OrthoDB" id="9774454at2"/>